<sequence>MPRAFLAPSIGRWEGGFLYPDGINMLEVIRSAPAWRKAFGETGTRSSNFLFVSFFFLFLLLTPQKSRATSFNDFIIYPYETPEQGEISLGTWQSVLLPSKSGEAAFNHSEYNQDILFSTYVLEFGVTDWWTLGTYVDFMSGAGQGYSYLQTRAITSRIRFPRIPDFIDPAIQIEYWVPTGAANNPSFLDLILIGEKKVGRFVFDINSSFFFETENPGGAAEGIPPDMEYAGGLYYLLADNVNFGVEAFGALGPVTAMLPFGGPVGSANIQQNYIFQSWNFAIGDHIDWNVGVGTGLTQASAPFVFKTIFEYHFKPFGSQEEGEQYKEEQNIH</sequence>
<evidence type="ECO:0000313" key="1">
    <source>
        <dbReference type="EMBL" id="EDZ39735.1"/>
    </source>
</evidence>
<name>B6AMM8_9BACT</name>
<reference evidence="1" key="2">
    <citation type="journal article" date="2008" name="PLoS Biol.">
        <title>Population genomic analysis of strain variation in Leptospirillum group II bacteria involved in acid mine drainage formation.</title>
        <authorList>
            <person name="Simmons S.L."/>
            <person name="Dibartolo G."/>
            <person name="Denef V.J."/>
            <person name="Goltsman D.S."/>
            <person name="Thelen M.P."/>
            <person name="Banfield J.F."/>
        </authorList>
    </citation>
    <scope>NUCLEOTIDE SEQUENCE [LARGE SCALE GENOMIC DNA]</scope>
</reference>
<protein>
    <submittedName>
        <fullName evidence="1">Uncharacterized protein</fullName>
    </submittedName>
</protein>
<dbReference type="AlphaFoldDB" id="B6AMM8"/>
<gene>
    <name evidence="1" type="ORF">CGL2_11181001</name>
</gene>
<proteinExistence type="predicted"/>
<organism evidence="1">
    <name type="scientific">Leptospirillum sp. Group II '5-way CG'</name>
    <dbReference type="NCBI Taxonomy" id="419541"/>
    <lineage>
        <taxon>Bacteria</taxon>
        <taxon>Pseudomonadati</taxon>
        <taxon>Nitrospirota</taxon>
        <taxon>Nitrospiria</taxon>
        <taxon>Nitrospirales</taxon>
        <taxon>Nitrospiraceae</taxon>
        <taxon>Leptospirillum</taxon>
    </lineage>
</organism>
<dbReference type="EMBL" id="DS995259">
    <property type="protein sequence ID" value="EDZ39735.1"/>
    <property type="molecule type" value="Genomic_DNA"/>
</dbReference>
<reference evidence="1" key="1">
    <citation type="journal article" date="2004" name="Nature">
        <title>Community structure and metabolism through reconstruction of microbial genomes from the environment.</title>
        <authorList>
            <person name="Tyson G.W."/>
            <person name="Chapman J."/>
            <person name="Hugenholtz P."/>
            <person name="Allen E.E."/>
            <person name="Ram R.J."/>
            <person name="Richardson P.M."/>
            <person name="Solovyev V.V."/>
            <person name="Rubin E.M."/>
            <person name="Rokhsar D.S."/>
            <person name="Banfield J.F."/>
        </authorList>
    </citation>
    <scope>NUCLEOTIDE SEQUENCE [LARGE SCALE GENOMIC DNA]</scope>
</reference>
<accession>B6AMM8</accession>